<dbReference type="KEGG" id="atr:18445984"/>
<evidence type="ECO:0000259" key="2">
    <source>
        <dbReference type="Pfam" id="PF09353"/>
    </source>
</evidence>
<evidence type="ECO:0000313" key="3">
    <source>
        <dbReference type="EMBL" id="ERN17639.1"/>
    </source>
</evidence>
<dbReference type="EMBL" id="KI392312">
    <property type="protein sequence ID" value="ERN17639.1"/>
    <property type="molecule type" value="Genomic_DNA"/>
</dbReference>
<dbReference type="OMA" id="ILILWPD"/>
<organism evidence="3 4">
    <name type="scientific">Amborella trichopoda</name>
    <dbReference type="NCBI Taxonomy" id="13333"/>
    <lineage>
        <taxon>Eukaryota</taxon>
        <taxon>Viridiplantae</taxon>
        <taxon>Streptophyta</taxon>
        <taxon>Embryophyta</taxon>
        <taxon>Tracheophyta</taxon>
        <taxon>Spermatophyta</taxon>
        <taxon>Magnoliopsida</taxon>
        <taxon>Amborellales</taxon>
        <taxon>Amborellaceae</taxon>
        <taxon>Amborella</taxon>
    </lineage>
</organism>
<reference evidence="4" key="1">
    <citation type="journal article" date="2013" name="Science">
        <title>The Amborella genome and the evolution of flowering plants.</title>
        <authorList>
            <consortium name="Amborella Genome Project"/>
        </authorList>
    </citation>
    <scope>NUCLEOTIDE SEQUENCE [LARGE SCALE GENOMIC DNA]</scope>
</reference>
<evidence type="ECO:0000256" key="1">
    <source>
        <dbReference type="SAM" id="MobiDB-lite"/>
    </source>
</evidence>
<name>U5D5C6_AMBTC</name>
<dbReference type="InterPro" id="IPR018962">
    <property type="entry name" value="DUF1995"/>
</dbReference>
<dbReference type="eggNOG" id="ENOG502QPSS">
    <property type="taxonomic scope" value="Eukaryota"/>
</dbReference>
<dbReference type="Pfam" id="PF09353">
    <property type="entry name" value="DUF1995"/>
    <property type="match status" value="1"/>
</dbReference>
<feature type="compositionally biased region" description="Basic and acidic residues" evidence="1">
    <location>
        <begin position="58"/>
        <end position="71"/>
    </location>
</feature>
<dbReference type="OrthoDB" id="515480at2759"/>
<dbReference type="PANTHER" id="PTHR36365">
    <property type="entry name" value="OS05G0500400 PROTEIN"/>
    <property type="match status" value="1"/>
</dbReference>
<dbReference type="HOGENOM" id="CLU_046207_0_0_1"/>
<keyword evidence="4" id="KW-1185">Reference proteome</keyword>
<proteinExistence type="predicted"/>
<sequence length="325" mass="36470">MAKTQTLVSATLLPHPFANFPTIHFLQIPKSIILHLHLPPLSSSRKRPIRSQLKSRPAGRDLDRPPSTKDEAINQARTCLLKALEKPLNNPRVTGKLKKQKQPRFRLEVPVIDESPQSLTGIAVELFGKIRLKRKGTPVQFVLFWSDSSFIDEADRALEPFRTVKNVELSTMKAGNRGGFSGLGDVVVFMAPDSTQLELVEAVCAEIDAKPVLIFNPKWGFDEESDFGRMGSFVSSFDVIYSFMGLEVRGVLSKRRGVVFKCDNGGWEVLMEEEGELKMVSRLKKRPSTVEVENVLYNLMAMNSPVTKSMRFLKDLVSRVGGRKE</sequence>
<evidence type="ECO:0000313" key="4">
    <source>
        <dbReference type="Proteomes" id="UP000017836"/>
    </source>
</evidence>
<dbReference type="Proteomes" id="UP000017836">
    <property type="component" value="Unassembled WGS sequence"/>
</dbReference>
<accession>U5D5C6</accession>
<feature type="domain" description="DUF1995" evidence="2">
    <location>
        <begin position="66"/>
        <end position="294"/>
    </location>
</feature>
<dbReference type="PANTHER" id="PTHR36365:SF1">
    <property type="entry name" value="OS05G0500400 PROTEIN"/>
    <property type="match status" value="1"/>
</dbReference>
<dbReference type="AlphaFoldDB" id="U5D5C6"/>
<gene>
    <name evidence="3" type="ORF">AMTR_s00059p00177140</name>
</gene>
<feature type="region of interest" description="Disordered" evidence="1">
    <location>
        <begin position="43"/>
        <end position="71"/>
    </location>
</feature>
<protein>
    <recommendedName>
        <fullName evidence="2">DUF1995 domain-containing protein</fullName>
    </recommendedName>
</protein>
<dbReference type="Gramene" id="ERN17639">
    <property type="protein sequence ID" value="ERN17639"/>
    <property type="gene ID" value="AMTR_s00059p00177140"/>
</dbReference>